<reference evidence="1" key="1">
    <citation type="journal article" date="2015" name="Nature">
        <title>Complex archaea that bridge the gap between prokaryotes and eukaryotes.</title>
        <authorList>
            <person name="Spang A."/>
            <person name="Saw J.H."/>
            <person name="Jorgensen S.L."/>
            <person name="Zaremba-Niedzwiedzka K."/>
            <person name="Martijn J."/>
            <person name="Lind A.E."/>
            <person name="van Eijk R."/>
            <person name="Schleper C."/>
            <person name="Guy L."/>
            <person name="Ettema T.J."/>
        </authorList>
    </citation>
    <scope>NUCLEOTIDE SEQUENCE</scope>
</reference>
<protein>
    <submittedName>
        <fullName evidence="1">Uncharacterized protein</fullName>
    </submittedName>
</protein>
<dbReference type="AlphaFoldDB" id="A0A0F9A3N4"/>
<name>A0A0F9A3N4_9ZZZZ</name>
<gene>
    <name evidence="1" type="ORF">LCGC14_2619740</name>
</gene>
<comment type="caution">
    <text evidence="1">The sequence shown here is derived from an EMBL/GenBank/DDBJ whole genome shotgun (WGS) entry which is preliminary data.</text>
</comment>
<sequence>MFGHDNLRVSRCPLSSVWEVPVCEKQQVRDYNMSRYLEFSPAAITGKTKLIVVFSKLHKTHLGVIKWLGRWRQYAFFPLPDTAFNPECMADISEQIKFLQDEWKAKR</sequence>
<dbReference type="EMBL" id="LAZR01044678">
    <property type="protein sequence ID" value="KKL04070.1"/>
    <property type="molecule type" value="Genomic_DNA"/>
</dbReference>
<accession>A0A0F9A3N4</accession>
<evidence type="ECO:0000313" key="1">
    <source>
        <dbReference type="EMBL" id="KKL04070.1"/>
    </source>
</evidence>
<proteinExistence type="predicted"/>
<organism evidence="1">
    <name type="scientific">marine sediment metagenome</name>
    <dbReference type="NCBI Taxonomy" id="412755"/>
    <lineage>
        <taxon>unclassified sequences</taxon>
        <taxon>metagenomes</taxon>
        <taxon>ecological metagenomes</taxon>
    </lineage>
</organism>